<dbReference type="Pfam" id="PF12694">
    <property type="entry name" value="cpYpsA"/>
    <property type="match status" value="1"/>
</dbReference>
<dbReference type="EMBL" id="PQCO01000179">
    <property type="protein sequence ID" value="PUE02466.1"/>
    <property type="molecule type" value="Genomic_DNA"/>
</dbReference>
<evidence type="ECO:0008006" key="3">
    <source>
        <dbReference type="Google" id="ProtNLM"/>
    </source>
</evidence>
<dbReference type="SUPFAM" id="SSF102405">
    <property type="entry name" value="MCP/YpsA-like"/>
    <property type="match status" value="1"/>
</dbReference>
<name>A0A6N4E0F3_9GAMM</name>
<dbReference type="InterPro" id="IPR024755">
    <property type="entry name" value="cpYpsA"/>
</dbReference>
<sequence>MDGVRIVSGGQSGVDRAALDAALTLGLEAGGWCPRGRLAEDGPIPDHYPLREMPGPGYRQRTLRNVIDSDGTLIVYFGYLSGGTELALSFCVQRKRPYVLIDGDELSEERAAQKIGRFIRQRGIRVLNVAGPRASGEPRAYDYTRHALAILFQG</sequence>
<accession>A0A6N4E0F3</accession>
<protein>
    <recommendedName>
        <fullName evidence="3">Molybdenum cofactor carrier</fullName>
    </recommendedName>
</protein>
<organism evidence="1 2">
    <name type="scientific">Candidatus Sedimenticola endophacoides</name>
    <dbReference type="NCBI Taxonomy" id="2548426"/>
    <lineage>
        <taxon>Bacteria</taxon>
        <taxon>Pseudomonadati</taxon>
        <taxon>Pseudomonadota</taxon>
        <taxon>Gammaproteobacteria</taxon>
        <taxon>Chromatiales</taxon>
        <taxon>Sedimenticolaceae</taxon>
        <taxon>Sedimenticola</taxon>
    </lineage>
</organism>
<comment type="caution">
    <text evidence="1">The sequence shown here is derived from an EMBL/GenBank/DDBJ whole genome shotgun (WGS) entry which is preliminary data.</text>
</comment>
<dbReference type="Proteomes" id="UP000250928">
    <property type="component" value="Unassembled WGS sequence"/>
</dbReference>
<dbReference type="Gene3D" id="3.40.50.450">
    <property type="match status" value="1"/>
</dbReference>
<gene>
    <name evidence="1" type="ORF">C3L24_06070</name>
</gene>
<evidence type="ECO:0000313" key="1">
    <source>
        <dbReference type="EMBL" id="PUE02466.1"/>
    </source>
</evidence>
<reference evidence="1 2" key="1">
    <citation type="submission" date="2018-01" db="EMBL/GenBank/DDBJ databases">
        <title>Novel co-symbiosis in the lucinid bivalve Phacoides pectinatus.</title>
        <authorList>
            <person name="Lim S.J."/>
            <person name="Davis B.G."/>
            <person name="Gill D.E."/>
            <person name="Engel A.S."/>
            <person name="Anderson L.C."/>
            <person name="Campbell B.J."/>
        </authorList>
    </citation>
    <scope>NUCLEOTIDE SEQUENCE [LARGE SCALE GENOMIC DNA]</scope>
    <source>
        <strain evidence="1">N3_P5</strain>
    </source>
</reference>
<dbReference type="AlphaFoldDB" id="A0A6N4E0F3"/>
<evidence type="ECO:0000313" key="2">
    <source>
        <dbReference type="Proteomes" id="UP000250928"/>
    </source>
</evidence>
<proteinExistence type="predicted"/>